<gene>
    <name evidence="3" type="ORF">PPAR1163_LOCUS23195</name>
</gene>
<keyword evidence="2" id="KW-0812">Transmembrane</keyword>
<accession>A0A7S1UDW2</accession>
<evidence type="ECO:0000256" key="1">
    <source>
        <dbReference type="SAM" id="MobiDB-lite"/>
    </source>
</evidence>
<evidence type="ECO:0000313" key="3">
    <source>
        <dbReference type="EMBL" id="CAD9264806.1"/>
    </source>
</evidence>
<evidence type="ECO:0000256" key="2">
    <source>
        <dbReference type="SAM" id="Phobius"/>
    </source>
</evidence>
<keyword evidence="2" id="KW-0472">Membrane</keyword>
<keyword evidence="2" id="KW-1133">Transmembrane helix</keyword>
<reference evidence="3" key="1">
    <citation type="submission" date="2021-01" db="EMBL/GenBank/DDBJ databases">
        <authorList>
            <person name="Corre E."/>
            <person name="Pelletier E."/>
            <person name="Niang G."/>
            <person name="Scheremetjew M."/>
            <person name="Finn R."/>
            <person name="Kale V."/>
            <person name="Holt S."/>
            <person name="Cochrane G."/>
            <person name="Meng A."/>
            <person name="Brown T."/>
            <person name="Cohen L."/>
        </authorList>
    </citation>
    <scope>NUCLEOTIDE SEQUENCE</scope>
    <source>
        <strain evidence="3">CCMP2877</strain>
    </source>
</reference>
<dbReference type="AlphaFoldDB" id="A0A7S1UDW2"/>
<feature type="region of interest" description="Disordered" evidence="1">
    <location>
        <begin position="1"/>
        <end position="23"/>
    </location>
</feature>
<feature type="transmembrane region" description="Helical" evidence="2">
    <location>
        <begin position="53"/>
        <end position="79"/>
    </location>
</feature>
<proteinExistence type="predicted"/>
<name>A0A7S1UDW2_9STRA</name>
<organism evidence="3">
    <name type="scientific">Phaeomonas parva</name>
    <dbReference type="NCBI Taxonomy" id="124430"/>
    <lineage>
        <taxon>Eukaryota</taxon>
        <taxon>Sar</taxon>
        <taxon>Stramenopiles</taxon>
        <taxon>Ochrophyta</taxon>
        <taxon>Pinguiophyceae</taxon>
        <taxon>Pinguiochrysidales</taxon>
        <taxon>Pinguiochrysidaceae</taxon>
        <taxon>Phaeomonas</taxon>
    </lineage>
</organism>
<dbReference type="EMBL" id="HBGJ01036696">
    <property type="protein sequence ID" value="CAD9264806.1"/>
    <property type="molecule type" value="Transcribed_RNA"/>
</dbReference>
<sequence length="101" mass="10300">MSVPLPTPLGPQTTRGSGKAARGSVGVALLPGSRTVVRIGTGLLGLLRPGLGLGLLGLLRFGFGLLLPLGLGSALLLLLRRRPTDGELSPALLPQSDSTWV</sequence>
<protein>
    <submittedName>
        <fullName evidence="3">Uncharacterized protein</fullName>
    </submittedName>
</protein>